<reference evidence="1 2" key="1">
    <citation type="submission" date="2016-03" db="EMBL/GenBank/DDBJ databases">
        <authorList>
            <person name="Ploux O."/>
        </authorList>
    </citation>
    <scope>NUCLEOTIDE SEQUENCE [LARGE SCALE GENOMIC DNA]</scope>
    <source>
        <strain evidence="1 2">UAMH 11012</strain>
    </source>
</reference>
<organism evidence="1 2">
    <name type="scientific">Phialocephala subalpina</name>
    <dbReference type="NCBI Taxonomy" id="576137"/>
    <lineage>
        <taxon>Eukaryota</taxon>
        <taxon>Fungi</taxon>
        <taxon>Dikarya</taxon>
        <taxon>Ascomycota</taxon>
        <taxon>Pezizomycotina</taxon>
        <taxon>Leotiomycetes</taxon>
        <taxon>Helotiales</taxon>
        <taxon>Mollisiaceae</taxon>
        <taxon>Phialocephala</taxon>
        <taxon>Phialocephala fortinii species complex</taxon>
    </lineage>
</organism>
<accession>A0A1L7WI61</accession>
<evidence type="ECO:0000313" key="2">
    <source>
        <dbReference type="Proteomes" id="UP000184330"/>
    </source>
</evidence>
<protein>
    <submittedName>
        <fullName evidence="1">Uncharacterized protein</fullName>
    </submittedName>
</protein>
<keyword evidence="2" id="KW-1185">Reference proteome</keyword>
<name>A0A1L7WI61_9HELO</name>
<dbReference type="AlphaFoldDB" id="A0A1L7WI61"/>
<dbReference type="Proteomes" id="UP000184330">
    <property type="component" value="Unassembled WGS sequence"/>
</dbReference>
<proteinExistence type="predicted"/>
<gene>
    <name evidence="1" type="ORF">PAC_02340</name>
</gene>
<evidence type="ECO:0000313" key="1">
    <source>
        <dbReference type="EMBL" id="CZR52463.1"/>
    </source>
</evidence>
<sequence length="66" mass="7451">MISARPRKVLATRTARNVSGFGFGGALQPKSDLYMNEIFASRSDGCCKSNMMENSRREDVEMMWVD</sequence>
<dbReference type="OrthoDB" id="10568365at2759"/>
<dbReference type="EMBL" id="FJOG01000002">
    <property type="protein sequence ID" value="CZR52463.1"/>
    <property type="molecule type" value="Genomic_DNA"/>
</dbReference>